<feature type="domain" description="Reverse transcriptase" evidence="1">
    <location>
        <begin position="120"/>
        <end position="404"/>
    </location>
</feature>
<dbReference type="AlphaFoldDB" id="A0A4U1K280"/>
<dbReference type="OrthoDB" id="9793236at2"/>
<protein>
    <submittedName>
        <fullName evidence="2">Reverse transcriptase</fullName>
    </submittedName>
</protein>
<keyword evidence="2" id="KW-0548">Nucleotidyltransferase</keyword>
<dbReference type="PROSITE" id="PS50878">
    <property type="entry name" value="RT_POL"/>
    <property type="match status" value="1"/>
</dbReference>
<dbReference type="InterPro" id="IPR043502">
    <property type="entry name" value="DNA/RNA_pol_sf"/>
</dbReference>
<gene>
    <name evidence="2" type="ORF">FBT96_03825</name>
</gene>
<dbReference type="EMBL" id="SWJZ01000012">
    <property type="protein sequence ID" value="TKD25126.1"/>
    <property type="molecule type" value="Genomic_DNA"/>
</dbReference>
<keyword evidence="2" id="KW-0808">Transferase</keyword>
<keyword evidence="2" id="KW-0695">RNA-directed DNA polymerase</keyword>
<sequence>MPNSIAANTARSNETLSIARTSTVTLYHLAFRGPCWRGVRERHRTYTLTEGGVRLEDARCKPEPRVRVSPPNFATGGFMSLDWFKPRGYRHFDLPVDDKFSARAMDPAFVARHPFSPLLHYTKSEKRYKKDAKSGVRTITTKDRQIKYASHRDACILAYYAHQLNQALEKLYLASGLSENVIAYRSLGKGNYDFSAEVLAYAKANAPVTILAFDVTGFFDNLDHGLLKKRLKTVLGVTSLADDWHRVFRSFTAFHFVDLEELKAHAIFAPRLAARSRDRIAGVEELKAAGVFFHPNPEIAKGKKRGIPQGTPISAAASNLYMIDFDAAAKAHCDRIGALYRRYSDDIMVVCDPAQAVAVEAEVMRLIASELLEINPAKTERTDFGAAAHLPRSSRAAQYLGFTLHEDGPAIRESSLSRQWRKMRRAMKRIRKVATAKIAAGVSDGAHTKRLRRRFSHLKVRDDQGIRTIRNFSSYGRRSAAVFGSDEKITGQVKRFERAAQKELAELKALGKPKVP</sequence>
<dbReference type="SUPFAM" id="SSF56672">
    <property type="entry name" value="DNA/RNA polymerases"/>
    <property type="match status" value="1"/>
</dbReference>
<proteinExistence type="predicted"/>
<accession>A0A4U1K280</accession>
<evidence type="ECO:0000259" key="1">
    <source>
        <dbReference type="PROSITE" id="PS50878"/>
    </source>
</evidence>
<organism evidence="2 3">
    <name type="scientific">Rhodobacter capsulatus</name>
    <name type="common">Rhodopseudomonas capsulata</name>
    <dbReference type="NCBI Taxonomy" id="1061"/>
    <lineage>
        <taxon>Bacteria</taxon>
        <taxon>Pseudomonadati</taxon>
        <taxon>Pseudomonadota</taxon>
        <taxon>Alphaproteobacteria</taxon>
        <taxon>Rhodobacterales</taxon>
        <taxon>Rhodobacter group</taxon>
        <taxon>Rhodobacter</taxon>
    </lineage>
</organism>
<dbReference type="Proteomes" id="UP000310597">
    <property type="component" value="Unassembled WGS sequence"/>
</dbReference>
<dbReference type="GO" id="GO:0003964">
    <property type="term" value="F:RNA-directed DNA polymerase activity"/>
    <property type="evidence" value="ECO:0007669"/>
    <property type="project" value="UniProtKB-KW"/>
</dbReference>
<reference evidence="2 3" key="1">
    <citation type="submission" date="2019-04" db="EMBL/GenBank/DDBJ databases">
        <title>Draft Whole-Genome sequence of the purple photosynthetic bacterium Rhodobacter capsulatus SP108 with an indigenous class A beta-lactamase.</title>
        <authorList>
            <person name="Robertson S."/>
            <person name="Meyer T.E."/>
            <person name="Kyndt J.A."/>
        </authorList>
    </citation>
    <scope>NUCLEOTIDE SEQUENCE [LARGE SCALE GENOMIC DNA]</scope>
    <source>
        <strain evidence="2 3">SP108</strain>
    </source>
</reference>
<dbReference type="InterPro" id="IPR000477">
    <property type="entry name" value="RT_dom"/>
</dbReference>
<evidence type="ECO:0000313" key="2">
    <source>
        <dbReference type="EMBL" id="TKD25126.1"/>
    </source>
</evidence>
<comment type="caution">
    <text evidence="2">The sequence shown here is derived from an EMBL/GenBank/DDBJ whole genome shotgun (WGS) entry which is preliminary data.</text>
</comment>
<name>A0A4U1K280_RHOCA</name>
<evidence type="ECO:0000313" key="3">
    <source>
        <dbReference type="Proteomes" id="UP000310597"/>
    </source>
</evidence>
<dbReference type="CDD" id="cd01651">
    <property type="entry name" value="RT_G2_intron"/>
    <property type="match status" value="1"/>
</dbReference>
<dbReference type="Pfam" id="PF00078">
    <property type="entry name" value="RVT_1"/>
    <property type="match status" value="1"/>
</dbReference>